<keyword evidence="6" id="KW-0865">Zymogen</keyword>
<dbReference type="InterPro" id="IPR000169">
    <property type="entry name" value="Pept_cys_AS"/>
</dbReference>
<evidence type="ECO:0000259" key="10">
    <source>
        <dbReference type="SMART" id="SM00848"/>
    </source>
</evidence>
<feature type="domain" description="Peptidase C1A papain C-terminal" evidence="9">
    <location>
        <begin position="133"/>
        <end position="341"/>
    </location>
</feature>
<dbReference type="CDD" id="cd02248">
    <property type="entry name" value="Peptidase_C1A"/>
    <property type="match status" value="1"/>
</dbReference>
<evidence type="ECO:0000259" key="9">
    <source>
        <dbReference type="SMART" id="SM00645"/>
    </source>
</evidence>
<dbReference type="InterPro" id="IPR000668">
    <property type="entry name" value="Peptidase_C1A_C"/>
</dbReference>
<keyword evidence="12" id="KW-1185">Reference proteome</keyword>
<dbReference type="PROSITE" id="PS00139">
    <property type="entry name" value="THIOL_PROTEASE_CYS"/>
    <property type="match status" value="1"/>
</dbReference>
<keyword evidence="3" id="KW-0732">Signal</keyword>
<reference evidence="11" key="1">
    <citation type="journal article" date="2022" name="bioRxiv">
        <title>Sequencing and chromosome-scale assembly of the giantPleurodeles waltlgenome.</title>
        <authorList>
            <person name="Brown T."/>
            <person name="Elewa A."/>
            <person name="Iarovenko S."/>
            <person name="Subramanian E."/>
            <person name="Araus A.J."/>
            <person name="Petzold A."/>
            <person name="Susuki M."/>
            <person name="Suzuki K.-i.T."/>
            <person name="Hayashi T."/>
            <person name="Toyoda A."/>
            <person name="Oliveira C."/>
            <person name="Osipova E."/>
            <person name="Leigh N.D."/>
            <person name="Simon A."/>
            <person name="Yun M.H."/>
        </authorList>
    </citation>
    <scope>NUCLEOTIDE SEQUENCE</scope>
    <source>
        <strain evidence="11">20211129_DDA</strain>
        <tissue evidence="11">Liver</tissue>
    </source>
</reference>
<feature type="domain" description="Cathepsin propeptide inhibitor" evidence="10">
    <location>
        <begin position="46"/>
        <end position="106"/>
    </location>
</feature>
<dbReference type="Gene3D" id="3.90.70.10">
    <property type="entry name" value="Cysteine proteinases"/>
    <property type="match status" value="1"/>
</dbReference>
<keyword evidence="2" id="KW-0645">Protease</keyword>
<protein>
    <submittedName>
        <fullName evidence="11">Uncharacterized protein</fullName>
    </submittedName>
</protein>
<evidence type="ECO:0000313" key="11">
    <source>
        <dbReference type="EMBL" id="KAJ1168902.1"/>
    </source>
</evidence>
<organism evidence="11 12">
    <name type="scientific">Pleurodeles waltl</name>
    <name type="common">Iberian ribbed newt</name>
    <dbReference type="NCBI Taxonomy" id="8319"/>
    <lineage>
        <taxon>Eukaryota</taxon>
        <taxon>Metazoa</taxon>
        <taxon>Chordata</taxon>
        <taxon>Craniata</taxon>
        <taxon>Vertebrata</taxon>
        <taxon>Euteleostomi</taxon>
        <taxon>Amphibia</taxon>
        <taxon>Batrachia</taxon>
        <taxon>Caudata</taxon>
        <taxon>Salamandroidea</taxon>
        <taxon>Salamandridae</taxon>
        <taxon>Pleurodelinae</taxon>
        <taxon>Pleurodeles</taxon>
    </lineage>
</organism>
<gene>
    <name evidence="11" type="ORF">NDU88_000814</name>
</gene>
<proteinExistence type="inferred from homology"/>
<comment type="similarity">
    <text evidence="1">Belongs to the peptidase C1 family.</text>
</comment>
<dbReference type="Proteomes" id="UP001066276">
    <property type="component" value="Chromosome 4_1"/>
</dbReference>
<keyword evidence="8" id="KW-0325">Glycoprotein</keyword>
<dbReference type="EMBL" id="JANPWB010000007">
    <property type="protein sequence ID" value="KAJ1168902.1"/>
    <property type="molecule type" value="Genomic_DNA"/>
</dbReference>
<dbReference type="FunFam" id="3.90.70.10:FF:000006">
    <property type="entry name" value="Cathepsin S"/>
    <property type="match status" value="1"/>
</dbReference>
<keyword evidence="5" id="KW-0788">Thiol protease</keyword>
<evidence type="ECO:0000256" key="7">
    <source>
        <dbReference type="ARBA" id="ARBA00023157"/>
    </source>
</evidence>
<dbReference type="InterPro" id="IPR013201">
    <property type="entry name" value="Prot_inhib_I29"/>
</dbReference>
<evidence type="ECO:0000256" key="1">
    <source>
        <dbReference type="ARBA" id="ARBA00008455"/>
    </source>
</evidence>
<dbReference type="Gene3D" id="1.10.287.2250">
    <property type="match status" value="1"/>
</dbReference>
<keyword evidence="4" id="KW-0378">Hydrolase</keyword>
<evidence type="ECO:0000256" key="5">
    <source>
        <dbReference type="ARBA" id="ARBA00022807"/>
    </source>
</evidence>
<evidence type="ECO:0000256" key="4">
    <source>
        <dbReference type="ARBA" id="ARBA00022801"/>
    </source>
</evidence>
<dbReference type="SMART" id="SM00848">
    <property type="entry name" value="Inhibitor_I29"/>
    <property type="match status" value="1"/>
</dbReference>
<dbReference type="InterPro" id="IPR013128">
    <property type="entry name" value="Peptidase_C1A"/>
</dbReference>
<dbReference type="PANTHER" id="PTHR12411">
    <property type="entry name" value="CYSTEINE PROTEASE FAMILY C1-RELATED"/>
    <property type="match status" value="1"/>
</dbReference>
<dbReference type="SMART" id="SM00645">
    <property type="entry name" value="Pept_C1"/>
    <property type="match status" value="1"/>
</dbReference>
<dbReference type="GO" id="GO:0005615">
    <property type="term" value="C:extracellular space"/>
    <property type="evidence" value="ECO:0007669"/>
    <property type="project" value="UniProtKB-ARBA"/>
</dbReference>
<evidence type="ECO:0000256" key="8">
    <source>
        <dbReference type="ARBA" id="ARBA00023180"/>
    </source>
</evidence>
<dbReference type="Pfam" id="PF00112">
    <property type="entry name" value="Peptidase_C1"/>
    <property type="match status" value="1"/>
</dbReference>
<dbReference type="InterPro" id="IPR038765">
    <property type="entry name" value="Papain-like_cys_pep_sf"/>
</dbReference>
<dbReference type="AlphaFoldDB" id="A0AAV7SYD0"/>
<evidence type="ECO:0000256" key="3">
    <source>
        <dbReference type="ARBA" id="ARBA00022729"/>
    </source>
</evidence>
<evidence type="ECO:0000256" key="6">
    <source>
        <dbReference type="ARBA" id="ARBA00023145"/>
    </source>
</evidence>
<dbReference type="SUPFAM" id="SSF54001">
    <property type="entry name" value="Cysteine proteinases"/>
    <property type="match status" value="1"/>
</dbReference>
<accession>A0AAV7SYD0</accession>
<dbReference type="InterPro" id="IPR039417">
    <property type="entry name" value="Peptidase_C1A_papain-like"/>
</dbReference>
<dbReference type="Pfam" id="PF08246">
    <property type="entry name" value="Inhibitor_I29"/>
    <property type="match status" value="1"/>
</dbReference>
<sequence length="342" mass="39454">MHQNPYGRHTGEWTFYRARMHKQRLVALLASMLSCALAAEFLETEWQSWKARHERKYESDEEEVLRRERWEETWKKVTEHNKLADQGKKSYRMAMNHFADRTPYELKSMSCLRVPAVRQSGKSKYSDVSLKSLPPQVDWRDQRCVTAIKDQGRCGSCWAFAAVGSLESRHCIKTGELFEMSEQELVDCDQEDGGCCGGFPYSAFRFISQHGIMPSKKYKYKGRDGSCRLRHSKTVPMNMSKFYELNGEDSMAAAVAYDGPITVGFAVTNTFYYYSEGIYEEEDCPDANHAIIIVGYGEENHEDYWIIKNSWGHYWGDRGYAKVRRNANVCTISEMGAAMDLL</sequence>
<name>A0AAV7SYD0_PLEWA</name>
<dbReference type="GO" id="GO:0006508">
    <property type="term" value="P:proteolysis"/>
    <property type="evidence" value="ECO:0007669"/>
    <property type="project" value="UniProtKB-KW"/>
</dbReference>
<evidence type="ECO:0000313" key="12">
    <source>
        <dbReference type="Proteomes" id="UP001066276"/>
    </source>
</evidence>
<evidence type="ECO:0000256" key="2">
    <source>
        <dbReference type="ARBA" id="ARBA00022670"/>
    </source>
</evidence>
<dbReference type="GO" id="GO:0008234">
    <property type="term" value="F:cysteine-type peptidase activity"/>
    <property type="evidence" value="ECO:0007669"/>
    <property type="project" value="UniProtKB-KW"/>
</dbReference>
<dbReference type="PRINTS" id="PR00705">
    <property type="entry name" value="PAPAIN"/>
</dbReference>
<dbReference type="FunFam" id="1.10.287.2250:FF:000003">
    <property type="entry name" value="Cathepsin L"/>
    <property type="match status" value="1"/>
</dbReference>
<comment type="caution">
    <text evidence="11">The sequence shown here is derived from an EMBL/GenBank/DDBJ whole genome shotgun (WGS) entry which is preliminary data.</text>
</comment>
<keyword evidence="7" id="KW-1015">Disulfide bond</keyword>